<evidence type="ECO:0000256" key="1">
    <source>
        <dbReference type="SAM" id="MobiDB-lite"/>
    </source>
</evidence>
<gene>
    <name evidence="2" type="ORF">NFRAN_1548</name>
</gene>
<proteinExistence type="predicted"/>
<dbReference type="AlphaFoldDB" id="A0A484IDY0"/>
<keyword evidence="3" id="KW-1185">Reference proteome</keyword>
<reference evidence="2 3" key="1">
    <citation type="submission" date="2019-02" db="EMBL/GenBank/DDBJ databases">
        <authorList>
            <person name="Lehtovirta-Morley E L."/>
        </authorList>
    </citation>
    <scope>NUCLEOTIDE SEQUENCE [LARGE SCALE GENOMIC DNA]</scope>
    <source>
        <strain evidence="2">NFRAN1</strain>
    </source>
</reference>
<dbReference type="KEGG" id="nfn:NFRAN_1548"/>
<evidence type="ECO:0000313" key="2">
    <source>
        <dbReference type="EMBL" id="VFJ13870.1"/>
    </source>
</evidence>
<dbReference type="EMBL" id="LR216287">
    <property type="protein sequence ID" value="VFJ13870.1"/>
    <property type="molecule type" value="Genomic_DNA"/>
</dbReference>
<dbReference type="RefSeq" id="WP_134483928.1">
    <property type="nucleotide sequence ID" value="NZ_LR216287.1"/>
</dbReference>
<name>A0A484IDY0_9ARCH</name>
<accession>A0A484IDY0</accession>
<organism evidence="2 3">
    <name type="scientific">Candidatus Nitrosocosmicus franklandianus</name>
    <dbReference type="NCBI Taxonomy" id="1798806"/>
    <lineage>
        <taxon>Archaea</taxon>
        <taxon>Nitrososphaerota</taxon>
        <taxon>Nitrososphaeria</taxon>
        <taxon>Nitrososphaerales</taxon>
        <taxon>Nitrososphaeraceae</taxon>
        <taxon>Candidatus Nitrosocosmicus</taxon>
    </lineage>
</organism>
<dbReference type="Proteomes" id="UP000294299">
    <property type="component" value="Chromosome NFRAN"/>
</dbReference>
<feature type="region of interest" description="Disordered" evidence="1">
    <location>
        <begin position="40"/>
        <end position="59"/>
    </location>
</feature>
<dbReference type="OrthoDB" id="11917at2157"/>
<evidence type="ECO:0000313" key="3">
    <source>
        <dbReference type="Proteomes" id="UP000294299"/>
    </source>
</evidence>
<sequence length="59" mass="6817">MSSINDSGENEYAYEESNVVGKSENSAEEEDKKILKSIRREITEEEVGEEERTRKNRHG</sequence>
<feature type="region of interest" description="Disordered" evidence="1">
    <location>
        <begin position="1"/>
        <end position="34"/>
    </location>
</feature>
<dbReference type="GeneID" id="39420891"/>
<protein>
    <submittedName>
        <fullName evidence="2">Uncharacterized protein</fullName>
    </submittedName>
</protein>